<dbReference type="AlphaFoldDB" id="A0A934M3N0"/>
<dbReference type="RefSeq" id="WP_211142676.1">
    <property type="nucleotide sequence ID" value="NZ_JAEEGB010000012.1"/>
</dbReference>
<keyword evidence="3" id="KW-1185">Reference proteome</keyword>
<dbReference type="EMBL" id="JAEEGB010000012">
    <property type="protein sequence ID" value="MBI6873210.1"/>
    <property type="molecule type" value="Genomic_DNA"/>
</dbReference>
<dbReference type="SUPFAM" id="SSF52540">
    <property type="entry name" value="P-loop containing nucleoside triphosphate hydrolases"/>
    <property type="match status" value="1"/>
</dbReference>
<dbReference type="InterPro" id="IPR027417">
    <property type="entry name" value="P-loop_NTPase"/>
</dbReference>
<sequence>MDPQNPGAVDEVLNMGAHWNEEGFKKYRENIIKTNKQIQATFQRAYRFIGAAKLVHDDWSNYNKVFLDYSKLASLEEELKSKILSQYEPTNIGSERHLFATAFTPNGIITFMDELCADCEKVYVLNGGPGTGKTQILKFMVNESLKRGLFVEIYHDPLIPERIEHIIIPALKTAIVTSNEINNKKFNGIQIYMENLVDYSLVDKDELQRDKEIFYDLLNKGLSIISSAKKLHDDLEIYYIGNMLFKDIDETYNNLINKLLKYEEDYKKEQGL</sequence>
<dbReference type="Gene3D" id="3.40.50.300">
    <property type="entry name" value="P-loop containing nucleotide triphosphate hydrolases"/>
    <property type="match status" value="1"/>
</dbReference>
<gene>
    <name evidence="2" type="ORF">I6U51_10895</name>
</gene>
<name>A0A934M3N0_9CLOT</name>
<evidence type="ECO:0000256" key="1">
    <source>
        <dbReference type="SAM" id="Coils"/>
    </source>
</evidence>
<protein>
    <submittedName>
        <fullName evidence="2">ATPase</fullName>
    </submittedName>
</protein>
<evidence type="ECO:0000313" key="3">
    <source>
        <dbReference type="Proteomes" id="UP000622687"/>
    </source>
</evidence>
<organism evidence="2 3">
    <name type="scientific">Clostridium aciditolerans</name>
    <dbReference type="NCBI Taxonomy" id="339861"/>
    <lineage>
        <taxon>Bacteria</taxon>
        <taxon>Bacillati</taxon>
        <taxon>Bacillota</taxon>
        <taxon>Clostridia</taxon>
        <taxon>Eubacteriales</taxon>
        <taxon>Clostridiaceae</taxon>
        <taxon>Clostridium</taxon>
    </lineage>
</organism>
<keyword evidence="1" id="KW-0175">Coiled coil</keyword>
<feature type="coiled-coil region" evidence="1">
    <location>
        <begin position="245"/>
        <end position="272"/>
    </location>
</feature>
<proteinExistence type="predicted"/>
<reference evidence="2" key="1">
    <citation type="submission" date="2020-12" db="EMBL/GenBank/DDBJ databases">
        <title>Clostridium thailandense sp. nov., a novel acetogenic bacterium isolated from peat land soil in Thailand.</title>
        <authorList>
            <person name="Chaikitkaew S."/>
            <person name="Birkeland N.K."/>
        </authorList>
    </citation>
    <scope>NUCLEOTIDE SEQUENCE</scope>
    <source>
        <strain evidence="2">DSM 17425</strain>
    </source>
</reference>
<dbReference type="Proteomes" id="UP000622687">
    <property type="component" value="Unassembled WGS sequence"/>
</dbReference>
<accession>A0A934M3N0</accession>
<evidence type="ECO:0000313" key="2">
    <source>
        <dbReference type="EMBL" id="MBI6873210.1"/>
    </source>
</evidence>
<comment type="caution">
    <text evidence="2">The sequence shown here is derived from an EMBL/GenBank/DDBJ whole genome shotgun (WGS) entry which is preliminary data.</text>
</comment>